<reference evidence="6" key="2">
    <citation type="submission" date="2021-04" db="EMBL/GenBank/DDBJ databases">
        <authorList>
            <person name="Gilroy R."/>
        </authorList>
    </citation>
    <scope>NUCLEOTIDE SEQUENCE</scope>
    <source>
        <strain evidence="6">ChiSxjej3B15-24422</strain>
    </source>
</reference>
<dbReference type="PRINTS" id="PR00039">
    <property type="entry name" value="HTHLYSR"/>
</dbReference>
<dbReference type="SUPFAM" id="SSF46785">
    <property type="entry name" value="Winged helix' DNA-binding domain"/>
    <property type="match status" value="1"/>
</dbReference>
<comment type="similarity">
    <text evidence="1">Belongs to the LysR transcriptional regulatory family.</text>
</comment>
<evidence type="ECO:0000256" key="1">
    <source>
        <dbReference type="ARBA" id="ARBA00009437"/>
    </source>
</evidence>
<dbReference type="AlphaFoldDB" id="A0A9D1YUB0"/>
<dbReference type="Pfam" id="PF00126">
    <property type="entry name" value="HTH_1"/>
    <property type="match status" value="1"/>
</dbReference>
<dbReference type="EMBL" id="DXDD01000142">
    <property type="protein sequence ID" value="HIY61307.1"/>
    <property type="molecule type" value="Genomic_DNA"/>
</dbReference>
<dbReference type="PANTHER" id="PTHR30126">
    <property type="entry name" value="HTH-TYPE TRANSCRIPTIONAL REGULATOR"/>
    <property type="match status" value="1"/>
</dbReference>
<keyword evidence="4" id="KW-0804">Transcription</keyword>
<dbReference type="PROSITE" id="PS50931">
    <property type="entry name" value="HTH_LYSR"/>
    <property type="match status" value="1"/>
</dbReference>
<dbReference type="Gene3D" id="1.10.10.10">
    <property type="entry name" value="Winged helix-like DNA-binding domain superfamily/Winged helix DNA-binding domain"/>
    <property type="match status" value="1"/>
</dbReference>
<evidence type="ECO:0000256" key="2">
    <source>
        <dbReference type="ARBA" id="ARBA00023015"/>
    </source>
</evidence>
<feature type="domain" description="HTH lysR-type" evidence="5">
    <location>
        <begin position="1"/>
        <end position="58"/>
    </location>
</feature>
<dbReference type="InterPro" id="IPR036388">
    <property type="entry name" value="WH-like_DNA-bd_sf"/>
</dbReference>
<keyword evidence="2" id="KW-0805">Transcription regulation</keyword>
<reference evidence="6" key="1">
    <citation type="journal article" date="2021" name="PeerJ">
        <title>Extensive microbial diversity within the chicken gut microbiome revealed by metagenomics and culture.</title>
        <authorList>
            <person name="Gilroy R."/>
            <person name="Ravi A."/>
            <person name="Getino M."/>
            <person name="Pursley I."/>
            <person name="Horton D.L."/>
            <person name="Alikhan N.F."/>
            <person name="Baker D."/>
            <person name="Gharbi K."/>
            <person name="Hall N."/>
            <person name="Watson M."/>
            <person name="Adriaenssens E.M."/>
            <person name="Foster-Nyarko E."/>
            <person name="Jarju S."/>
            <person name="Secka A."/>
            <person name="Antonio M."/>
            <person name="Oren A."/>
            <person name="Chaudhuri R.R."/>
            <person name="La Ragione R."/>
            <person name="Hildebrand F."/>
            <person name="Pallen M.J."/>
        </authorList>
    </citation>
    <scope>NUCLEOTIDE SEQUENCE</scope>
    <source>
        <strain evidence="6">ChiSxjej3B15-24422</strain>
    </source>
</reference>
<protein>
    <submittedName>
        <fullName evidence="6">LysR family transcriptional regulator</fullName>
    </submittedName>
</protein>
<organism evidence="6 7">
    <name type="scientific">Candidatus Eisenbergiella pullistercoris</name>
    <dbReference type="NCBI Taxonomy" id="2838555"/>
    <lineage>
        <taxon>Bacteria</taxon>
        <taxon>Bacillati</taxon>
        <taxon>Bacillota</taxon>
        <taxon>Clostridia</taxon>
        <taxon>Lachnospirales</taxon>
        <taxon>Lachnospiraceae</taxon>
        <taxon>Eisenbergiella</taxon>
    </lineage>
</organism>
<evidence type="ECO:0000313" key="7">
    <source>
        <dbReference type="Proteomes" id="UP000824007"/>
    </source>
</evidence>
<keyword evidence="3" id="KW-0238">DNA-binding</keyword>
<evidence type="ECO:0000259" key="5">
    <source>
        <dbReference type="PROSITE" id="PS50931"/>
    </source>
</evidence>
<evidence type="ECO:0000256" key="4">
    <source>
        <dbReference type="ARBA" id="ARBA00023163"/>
    </source>
</evidence>
<dbReference type="InterPro" id="IPR036390">
    <property type="entry name" value="WH_DNA-bd_sf"/>
</dbReference>
<evidence type="ECO:0000313" key="6">
    <source>
        <dbReference type="EMBL" id="HIY61307.1"/>
    </source>
</evidence>
<evidence type="ECO:0000256" key="3">
    <source>
        <dbReference type="ARBA" id="ARBA00023125"/>
    </source>
</evidence>
<dbReference type="SUPFAM" id="SSF53850">
    <property type="entry name" value="Periplasmic binding protein-like II"/>
    <property type="match status" value="1"/>
</dbReference>
<dbReference type="Proteomes" id="UP000824007">
    <property type="component" value="Unassembled WGS sequence"/>
</dbReference>
<dbReference type="GO" id="GO:0003700">
    <property type="term" value="F:DNA-binding transcription factor activity"/>
    <property type="evidence" value="ECO:0007669"/>
    <property type="project" value="InterPro"/>
</dbReference>
<comment type="caution">
    <text evidence="6">The sequence shown here is derived from an EMBL/GenBank/DDBJ whole genome shotgun (WGS) entry which is preliminary data.</text>
</comment>
<dbReference type="PANTHER" id="PTHR30126:SF40">
    <property type="entry name" value="HTH-TYPE TRANSCRIPTIONAL REGULATOR GLTR"/>
    <property type="match status" value="1"/>
</dbReference>
<dbReference type="GO" id="GO:0000976">
    <property type="term" value="F:transcription cis-regulatory region binding"/>
    <property type="evidence" value="ECO:0007669"/>
    <property type="project" value="TreeGrafter"/>
</dbReference>
<proteinExistence type="inferred from homology"/>
<accession>A0A9D1YUB0</accession>
<dbReference type="Gene3D" id="3.40.190.290">
    <property type="match status" value="1"/>
</dbReference>
<gene>
    <name evidence="6" type="ORF">H9831_11625</name>
</gene>
<dbReference type="Pfam" id="PF03466">
    <property type="entry name" value="LysR_substrate"/>
    <property type="match status" value="1"/>
</dbReference>
<dbReference type="InterPro" id="IPR000847">
    <property type="entry name" value="LysR_HTH_N"/>
</dbReference>
<dbReference type="FunFam" id="1.10.10.10:FF:000001">
    <property type="entry name" value="LysR family transcriptional regulator"/>
    <property type="match status" value="1"/>
</dbReference>
<dbReference type="InterPro" id="IPR005119">
    <property type="entry name" value="LysR_subst-bd"/>
</dbReference>
<name>A0A9D1YUB0_9FIRM</name>
<sequence length="296" mass="33021">MTLRHMKIFEAVYRHSNITRAAGELHLAQPSVSLAVRELEDYYGIRLFERIGRHISPTDAGTEFYGYARHIVSLFDDMEKSVRNRDAFGTLRVGTSITIGTCILPRLIRLCTEARPGLKIEAVVDTSSDIERHILDNTVDLGLIETSPESPDIVYEPFQKDSLCAIAPVRHPLTRESSVSLSMLAEYPFLMREKGSAGRELLDASFSLLQLTVRPVWESASTRAIVSAVSEGLGVAVLPESLVEKDIREGSVKKLPLNPPIHRELNIIYHKSKYLTPNLLFFLGLCRAYGQEPGSS</sequence>